<dbReference type="AlphaFoldDB" id="A0AA86VT59"/>
<dbReference type="EMBL" id="CAXDID020000266">
    <property type="protein sequence ID" value="CAL6067223.1"/>
    <property type="molecule type" value="Genomic_DNA"/>
</dbReference>
<sequence length="585" mass="67606">MGASALESISSAIVQLVYSAIILLYIFVILGMTPWFFGKVAQLILNAVLHKKKMNIHIGSLHVSIIHMKFHVQNLYLVMPTMSIQMSDLFIHYKTIKNAQIQTTKQLTDYIMQNIATQTKLEIKSCPLNIEISGMQIHIFSRTEITGAQIEQKLQLAKYPFIFKIIPAIYLKISAFRIVVGNNQMRLLASIDIPLYETVLGYQKAVKDTDVHQLVIDGCINRSPISKKQFQVQLLENDSYQCNNDKMFMTKKSQQTLVIPIIQSDYVRISMNKGAGGYHTETCTDQEYTDNEAPMNQINIRMKQTSVAFSAWTLREILNIMDIFIPNDFTPRNIIKVQTNTVRVSRSLYIGIYFDDDVPIIYWNLNTDLPYKPELCDPIVWWKRKNSGDGFYKHSNFLHQEEEKEQKQVDNESLDNDLKIMYNQRKILKEQKLCKLYYLHTMDYDELIQKVHEPKVPLFNGYLKPIETMQIKLKQNSQVQLRLGGSIVEYYSNTSEKIEQFGNKGSMSLIIKSPSVSLTSQIFDQEFIVSDDFEFLLHRYQFGRMIKSESTMEIGINTVMGGGIAFSCLLCEQLYIKIFCHFQCG</sequence>
<gene>
    <name evidence="3" type="ORF">HINF_LOCUS52922</name>
    <name evidence="2" type="ORF">HINF_LOCUS64668</name>
</gene>
<protein>
    <submittedName>
        <fullName evidence="2">Uncharacterized protein</fullName>
    </submittedName>
</protein>
<evidence type="ECO:0000313" key="3">
    <source>
        <dbReference type="EMBL" id="CAL6067223.1"/>
    </source>
</evidence>
<feature type="transmembrane region" description="Helical" evidence="1">
    <location>
        <begin position="12"/>
        <end position="37"/>
    </location>
</feature>
<dbReference type="Proteomes" id="UP001642409">
    <property type="component" value="Unassembled WGS sequence"/>
</dbReference>
<reference evidence="2" key="1">
    <citation type="submission" date="2023-06" db="EMBL/GenBank/DDBJ databases">
        <authorList>
            <person name="Kurt Z."/>
        </authorList>
    </citation>
    <scope>NUCLEOTIDE SEQUENCE</scope>
</reference>
<accession>A0AA86VT59</accession>
<organism evidence="2">
    <name type="scientific">Hexamita inflata</name>
    <dbReference type="NCBI Taxonomy" id="28002"/>
    <lineage>
        <taxon>Eukaryota</taxon>
        <taxon>Metamonada</taxon>
        <taxon>Diplomonadida</taxon>
        <taxon>Hexamitidae</taxon>
        <taxon>Hexamitinae</taxon>
        <taxon>Hexamita</taxon>
    </lineage>
</organism>
<evidence type="ECO:0000313" key="4">
    <source>
        <dbReference type="Proteomes" id="UP001642409"/>
    </source>
</evidence>
<evidence type="ECO:0000313" key="2">
    <source>
        <dbReference type="EMBL" id="CAI9977023.1"/>
    </source>
</evidence>
<keyword evidence="1" id="KW-1133">Transmembrane helix</keyword>
<name>A0AA86VT59_9EUKA</name>
<keyword evidence="1" id="KW-0472">Membrane</keyword>
<dbReference type="EMBL" id="CATOUU010001176">
    <property type="protein sequence ID" value="CAI9977023.1"/>
    <property type="molecule type" value="Genomic_DNA"/>
</dbReference>
<proteinExistence type="predicted"/>
<keyword evidence="1" id="KW-0812">Transmembrane</keyword>
<reference evidence="3 4" key="2">
    <citation type="submission" date="2024-07" db="EMBL/GenBank/DDBJ databases">
        <authorList>
            <person name="Akdeniz Z."/>
        </authorList>
    </citation>
    <scope>NUCLEOTIDE SEQUENCE [LARGE SCALE GENOMIC DNA]</scope>
</reference>
<keyword evidence="4" id="KW-1185">Reference proteome</keyword>
<evidence type="ECO:0000256" key="1">
    <source>
        <dbReference type="SAM" id="Phobius"/>
    </source>
</evidence>
<comment type="caution">
    <text evidence="2">The sequence shown here is derived from an EMBL/GenBank/DDBJ whole genome shotgun (WGS) entry which is preliminary data.</text>
</comment>